<dbReference type="EMBL" id="JBHSBD010000041">
    <property type="protein sequence ID" value="MFC3968425.1"/>
    <property type="molecule type" value="Genomic_DNA"/>
</dbReference>
<dbReference type="RefSeq" id="WP_247262095.1">
    <property type="nucleotide sequence ID" value="NZ_JALJQZ010000035.1"/>
</dbReference>
<dbReference type="Proteomes" id="UP001595697">
    <property type="component" value="Unassembled WGS sequence"/>
</dbReference>
<proteinExistence type="predicted"/>
<sequence length="53" mass="5451">MTTSIVLGKDLPPLPMELLTARDHGEVLFIVGAGASYPAPSSLPDFGGLVADI</sequence>
<name>A0ABV8E933_9HYPH</name>
<protein>
    <recommendedName>
        <fullName evidence="3">DUF218 domain-containing protein</fullName>
    </recommendedName>
</protein>
<evidence type="ECO:0000313" key="2">
    <source>
        <dbReference type="Proteomes" id="UP001595697"/>
    </source>
</evidence>
<evidence type="ECO:0000313" key="1">
    <source>
        <dbReference type="EMBL" id="MFC3968425.1"/>
    </source>
</evidence>
<accession>A0ABV8E933</accession>
<reference evidence="2" key="1">
    <citation type="journal article" date="2019" name="Int. J. Syst. Evol. Microbiol.">
        <title>The Global Catalogue of Microorganisms (GCM) 10K type strain sequencing project: providing services to taxonomists for standard genome sequencing and annotation.</title>
        <authorList>
            <consortium name="The Broad Institute Genomics Platform"/>
            <consortium name="The Broad Institute Genome Sequencing Center for Infectious Disease"/>
            <person name="Wu L."/>
            <person name="Ma J."/>
        </authorList>
    </citation>
    <scope>NUCLEOTIDE SEQUENCE [LARGE SCALE GENOMIC DNA]</scope>
    <source>
        <strain evidence="2">TBRC 5781</strain>
    </source>
</reference>
<organism evidence="1 2">
    <name type="scientific">Rhizobium lemnae</name>
    <dbReference type="NCBI Taxonomy" id="1214924"/>
    <lineage>
        <taxon>Bacteria</taxon>
        <taxon>Pseudomonadati</taxon>
        <taxon>Pseudomonadota</taxon>
        <taxon>Alphaproteobacteria</taxon>
        <taxon>Hyphomicrobiales</taxon>
        <taxon>Rhizobiaceae</taxon>
        <taxon>Rhizobium/Agrobacterium group</taxon>
        <taxon>Rhizobium</taxon>
    </lineage>
</organism>
<gene>
    <name evidence="1" type="ORF">ACFOVS_09840</name>
</gene>
<comment type="caution">
    <text evidence="1">The sequence shown here is derived from an EMBL/GenBank/DDBJ whole genome shotgun (WGS) entry which is preliminary data.</text>
</comment>
<evidence type="ECO:0008006" key="3">
    <source>
        <dbReference type="Google" id="ProtNLM"/>
    </source>
</evidence>
<keyword evidence="2" id="KW-1185">Reference proteome</keyword>